<dbReference type="EMBL" id="CP021383">
    <property type="protein sequence ID" value="ARU50620.1"/>
    <property type="molecule type" value="Genomic_DNA"/>
</dbReference>
<dbReference type="KEGG" id="cceu:CBR64_03015"/>
<name>A0A1Y0HRL9_CELCE</name>
<dbReference type="Gene3D" id="3.10.180.10">
    <property type="entry name" value="2,3-Dihydroxybiphenyl 1,2-Dioxygenase, domain 1"/>
    <property type="match status" value="1"/>
</dbReference>
<dbReference type="OrthoDB" id="9798201at2"/>
<dbReference type="Proteomes" id="UP000196228">
    <property type="component" value="Chromosome"/>
</dbReference>
<dbReference type="SUPFAM" id="SSF54593">
    <property type="entry name" value="Glyoxalase/Bleomycin resistance protein/Dihydroxybiphenyl dioxygenase"/>
    <property type="match status" value="1"/>
</dbReference>
<feature type="domain" description="VOC" evidence="1">
    <location>
        <begin position="3"/>
        <end position="119"/>
    </location>
</feature>
<gene>
    <name evidence="2" type="ORF">CBR64_03015</name>
</gene>
<protein>
    <recommendedName>
        <fullName evidence="1">VOC domain-containing protein</fullName>
    </recommendedName>
</protein>
<accession>A0A1Y0HRL9</accession>
<evidence type="ECO:0000313" key="2">
    <source>
        <dbReference type="EMBL" id="ARU50620.1"/>
    </source>
</evidence>
<dbReference type="RefSeq" id="WP_087469685.1">
    <property type="nucleotide sequence ID" value="NZ_CP021383.1"/>
</dbReference>
<proteinExistence type="predicted"/>
<dbReference type="Pfam" id="PF00903">
    <property type="entry name" value="Glyoxalase"/>
    <property type="match status" value="1"/>
</dbReference>
<evidence type="ECO:0000313" key="3">
    <source>
        <dbReference type="Proteomes" id="UP000196228"/>
    </source>
</evidence>
<dbReference type="PROSITE" id="PS51819">
    <property type="entry name" value="VOC"/>
    <property type="match status" value="1"/>
</dbReference>
<dbReference type="AlphaFoldDB" id="A0A1Y0HRL9"/>
<reference evidence="2 3" key="1">
    <citation type="submission" date="2017-05" db="EMBL/GenBank/DDBJ databases">
        <authorList>
            <person name="Song R."/>
            <person name="Chenine A.L."/>
            <person name="Ruprecht R.M."/>
        </authorList>
    </citation>
    <scope>NUCLEOTIDE SEQUENCE [LARGE SCALE GENOMIC DNA]</scope>
    <source>
        <strain evidence="2 3">PSBB019</strain>
    </source>
</reference>
<dbReference type="InterPro" id="IPR029068">
    <property type="entry name" value="Glyas_Bleomycin-R_OHBP_Dase"/>
</dbReference>
<evidence type="ECO:0000259" key="1">
    <source>
        <dbReference type="PROSITE" id="PS51819"/>
    </source>
</evidence>
<sequence length="133" mass="14121">MFRSLFPILSVADVERSLVFYRDLLRGTVTYAFPDDGPPVYVSVHVGGSPLGIGLDDGTMPAGVARTVLWVYVDDCDRAVEHLAAAGVPVLQPPTDQPWGERVARVQDPDGTVVILGQEAAPPPEPDGPTGLS</sequence>
<dbReference type="InterPro" id="IPR037523">
    <property type="entry name" value="VOC_core"/>
</dbReference>
<organism evidence="2 3">
    <name type="scientific">Cellulosimicrobium cellulans</name>
    <name type="common">Arthrobacter luteus</name>
    <dbReference type="NCBI Taxonomy" id="1710"/>
    <lineage>
        <taxon>Bacteria</taxon>
        <taxon>Bacillati</taxon>
        <taxon>Actinomycetota</taxon>
        <taxon>Actinomycetes</taxon>
        <taxon>Micrococcales</taxon>
        <taxon>Promicromonosporaceae</taxon>
        <taxon>Cellulosimicrobium</taxon>
    </lineage>
</organism>
<dbReference type="InterPro" id="IPR004360">
    <property type="entry name" value="Glyas_Fos-R_dOase_dom"/>
</dbReference>